<evidence type="ECO:0000313" key="7">
    <source>
        <dbReference type="Proteomes" id="UP001151699"/>
    </source>
</evidence>
<evidence type="ECO:0000313" key="6">
    <source>
        <dbReference type="EMBL" id="KAJ6637077.1"/>
    </source>
</evidence>
<feature type="domain" description="Pre-rRNA-processing protein Ipi1 N-terminal" evidence="5">
    <location>
        <begin position="136"/>
        <end position="231"/>
    </location>
</feature>
<keyword evidence="7" id="KW-1185">Reference proteome</keyword>
<dbReference type="InterPro" id="IPR024679">
    <property type="entry name" value="Ipi1_N"/>
</dbReference>
<evidence type="ECO:0000259" key="5">
    <source>
        <dbReference type="Pfam" id="PF12333"/>
    </source>
</evidence>
<proteinExistence type="inferred from homology"/>
<dbReference type="EMBL" id="WJQU01000003">
    <property type="protein sequence ID" value="KAJ6637077.1"/>
    <property type="molecule type" value="Genomic_DNA"/>
</dbReference>
<feature type="compositionally biased region" description="Basic and acidic residues" evidence="4">
    <location>
        <begin position="413"/>
        <end position="422"/>
    </location>
</feature>
<reference evidence="6" key="1">
    <citation type="submission" date="2022-07" db="EMBL/GenBank/DDBJ databases">
        <authorList>
            <person name="Trinca V."/>
            <person name="Uliana J.V.C."/>
            <person name="Torres T.T."/>
            <person name="Ward R.J."/>
            <person name="Monesi N."/>
        </authorList>
    </citation>
    <scope>NUCLEOTIDE SEQUENCE</scope>
    <source>
        <strain evidence="6">HSMRA1968</strain>
        <tissue evidence="6">Whole embryos</tissue>
    </source>
</reference>
<dbReference type="Proteomes" id="UP001151699">
    <property type="component" value="Chromosome X"/>
</dbReference>
<dbReference type="Pfam" id="PF12333">
    <property type="entry name" value="Ipi1_N"/>
    <property type="match status" value="1"/>
</dbReference>
<evidence type="ECO:0000256" key="3">
    <source>
        <dbReference type="ARBA" id="ARBA00023242"/>
    </source>
</evidence>
<dbReference type="GO" id="GO:0071339">
    <property type="term" value="C:MLL1 complex"/>
    <property type="evidence" value="ECO:0007669"/>
    <property type="project" value="TreeGrafter"/>
</dbReference>
<dbReference type="InterPro" id="IPR016024">
    <property type="entry name" value="ARM-type_fold"/>
</dbReference>
<protein>
    <submittedName>
        <fullName evidence="6">Testis-expressed protein 10 like</fullName>
    </submittedName>
</protein>
<dbReference type="PANTHER" id="PTHR16056:SF2">
    <property type="entry name" value="TESTIS-EXPRESSED PROTEIN 10"/>
    <property type="match status" value="1"/>
</dbReference>
<name>A0A9Q0MV57_9DIPT</name>
<dbReference type="SUPFAM" id="SSF48371">
    <property type="entry name" value="ARM repeat"/>
    <property type="match status" value="1"/>
</dbReference>
<dbReference type="InterPro" id="IPR011989">
    <property type="entry name" value="ARM-like"/>
</dbReference>
<keyword evidence="3" id="KW-0539">Nucleus</keyword>
<dbReference type="PANTHER" id="PTHR16056">
    <property type="entry name" value="REGULATOR OF MICROTUBULE DYNAMICS PROTEIN"/>
    <property type="match status" value="1"/>
</dbReference>
<accession>A0A9Q0MV57</accession>
<feature type="region of interest" description="Disordered" evidence="4">
    <location>
        <begin position="401"/>
        <end position="422"/>
    </location>
</feature>
<sequence>MPKHQKFLKSEKSKVKLKDKDKKLPKGLNVTKTDFKVKKIVINEQIRNAFNADGTVIRKENIKELLLKLQHHNSGYRNEGLRHLKEILTQSPSEASKHFGLIVHGISQLCLDSEKDVRHESFKALSILLSTTTSDTLVPFFDTLSTFLRCAMTHLNVNIQEDSLFMLDNLLLYAPDLVAANSNKIFMGFLDMISKVSVDSKSERTLAVNLSSKFTSVKWRSKVLDRLLGMLKVMVGAKRSGKKLVNDNDAVGTLTLKSETKVSGCHTMYYTDMKPMYFPLTRSYLNRNCALPVVFDKKTLSASPQQLDEQESIQKYAELLIPLMIETWMEVRPPNSEPDISNEAAFTLKISLEILDKIHELIILWCKEENNDSLIVWFREHWNKEFCSNFMAGFPYKQNEGCSASKRKSKGTPTERDVHESGGSRCYQQNLNLSILFCYLNKNLHRNYIHQADQIVGFLKKNLSEFEYAPMEVSSLLVKLLREILIENGENWAKVLPNLRSFLRSVIQTYQHNRFSRDIRTRILILLCDIVLNWKLCKVYGDNSFASWLPTLPTMLCQPYISHHVLVTFSVLAKQNNDLFLKNLEHLVPNVLENLSQIQVTGIDDLFEGKKMIANLLFWVAKWTISQDLSLSENNPEIFKYLQQIATLKEQYLANKS</sequence>
<organism evidence="6 7">
    <name type="scientific">Pseudolycoriella hygida</name>
    <dbReference type="NCBI Taxonomy" id="35572"/>
    <lineage>
        <taxon>Eukaryota</taxon>
        <taxon>Metazoa</taxon>
        <taxon>Ecdysozoa</taxon>
        <taxon>Arthropoda</taxon>
        <taxon>Hexapoda</taxon>
        <taxon>Insecta</taxon>
        <taxon>Pterygota</taxon>
        <taxon>Neoptera</taxon>
        <taxon>Endopterygota</taxon>
        <taxon>Diptera</taxon>
        <taxon>Nematocera</taxon>
        <taxon>Sciaroidea</taxon>
        <taxon>Sciaridae</taxon>
        <taxon>Pseudolycoriella</taxon>
    </lineage>
</organism>
<comment type="subcellular location">
    <subcellularLocation>
        <location evidence="1">Nucleus</location>
    </subcellularLocation>
</comment>
<gene>
    <name evidence="6" type="primary">tex10</name>
    <name evidence="6" type="ORF">Bhyg_09803</name>
</gene>
<dbReference type="Gene3D" id="1.25.10.10">
    <property type="entry name" value="Leucine-rich Repeat Variant"/>
    <property type="match status" value="1"/>
</dbReference>
<dbReference type="AlphaFoldDB" id="A0A9Q0MV57"/>
<comment type="similarity">
    <text evidence="2">Belongs to the IPI1/TEX10 family.</text>
</comment>
<dbReference type="OrthoDB" id="361362at2759"/>
<comment type="caution">
    <text evidence="6">The sequence shown here is derived from an EMBL/GenBank/DDBJ whole genome shotgun (WGS) entry which is preliminary data.</text>
</comment>
<evidence type="ECO:0000256" key="2">
    <source>
        <dbReference type="ARBA" id="ARBA00006427"/>
    </source>
</evidence>
<evidence type="ECO:0000256" key="1">
    <source>
        <dbReference type="ARBA" id="ARBA00004123"/>
    </source>
</evidence>
<evidence type="ECO:0000256" key="4">
    <source>
        <dbReference type="SAM" id="MobiDB-lite"/>
    </source>
</evidence>